<dbReference type="Gene3D" id="1.10.510.10">
    <property type="entry name" value="Transferase(Phosphotransferase) domain 1"/>
    <property type="match status" value="1"/>
</dbReference>
<dbReference type="PANTHER" id="PTHR24363:SF0">
    <property type="entry name" value="SERINE_THREONINE KINASE LIKE DOMAIN CONTAINING 1"/>
    <property type="match status" value="1"/>
</dbReference>
<dbReference type="PROSITE" id="PS50011">
    <property type="entry name" value="PROTEIN_KINASE_DOM"/>
    <property type="match status" value="1"/>
</dbReference>
<evidence type="ECO:0000313" key="11">
    <source>
        <dbReference type="EMBL" id="AFZ12804.1"/>
    </source>
</evidence>
<keyword evidence="3" id="KW-0808">Transferase</keyword>
<dbReference type="CDD" id="cd14014">
    <property type="entry name" value="STKc_PknB_like"/>
    <property type="match status" value="1"/>
</dbReference>
<evidence type="ECO:0000256" key="4">
    <source>
        <dbReference type="ARBA" id="ARBA00022741"/>
    </source>
</evidence>
<reference evidence="11 12" key="1">
    <citation type="submission" date="2012-06" db="EMBL/GenBank/DDBJ databases">
        <title>Finished chromosome of genome of Crinalium epipsammum PCC 9333.</title>
        <authorList>
            <consortium name="US DOE Joint Genome Institute"/>
            <person name="Gugger M."/>
            <person name="Coursin T."/>
            <person name="Rippka R."/>
            <person name="Tandeau De Marsac N."/>
            <person name="Huntemann M."/>
            <person name="Wei C.-L."/>
            <person name="Han J."/>
            <person name="Detter J.C."/>
            <person name="Han C."/>
            <person name="Tapia R."/>
            <person name="Davenport K."/>
            <person name="Daligault H."/>
            <person name="Erkkila T."/>
            <person name="Gu W."/>
            <person name="Munk A.C.C."/>
            <person name="Teshima H."/>
            <person name="Xu Y."/>
            <person name="Chain P."/>
            <person name="Chen A."/>
            <person name="Krypides N."/>
            <person name="Mavromatis K."/>
            <person name="Markowitz V."/>
            <person name="Szeto E."/>
            <person name="Ivanova N."/>
            <person name="Mikhailova N."/>
            <person name="Ovchinnikova G."/>
            <person name="Pagani I."/>
            <person name="Pati A."/>
            <person name="Goodwin L."/>
            <person name="Peters L."/>
            <person name="Pitluck S."/>
            <person name="Woyke T."/>
            <person name="Kerfeld C."/>
        </authorList>
    </citation>
    <scope>NUCLEOTIDE SEQUENCE [LARGE SCALE GENOMIC DNA]</scope>
    <source>
        <strain evidence="11 12">PCC 9333</strain>
    </source>
</reference>
<dbReference type="GO" id="GO:0005524">
    <property type="term" value="F:ATP binding"/>
    <property type="evidence" value="ECO:0007669"/>
    <property type="project" value="UniProtKB-UniRule"/>
</dbReference>
<dbReference type="PATRIC" id="fig|1173022.3.peg.2073"/>
<dbReference type="SUPFAM" id="SSF56112">
    <property type="entry name" value="Protein kinase-like (PK-like)"/>
    <property type="match status" value="1"/>
</dbReference>
<evidence type="ECO:0000256" key="3">
    <source>
        <dbReference type="ARBA" id="ARBA00022679"/>
    </source>
</evidence>
<evidence type="ECO:0000256" key="1">
    <source>
        <dbReference type="ARBA" id="ARBA00012513"/>
    </source>
</evidence>
<keyword evidence="12" id="KW-1185">Reference proteome</keyword>
<dbReference type="Pfam" id="PF00069">
    <property type="entry name" value="Pkinase"/>
    <property type="match status" value="1"/>
</dbReference>
<feature type="domain" description="Protein kinase" evidence="10">
    <location>
        <begin position="35"/>
        <end position="295"/>
    </location>
</feature>
<dbReference type="SMART" id="SM00220">
    <property type="entry name" value="S_TKc"/>
    <property type="match status" value="1"/>
</dbReference>
<keyword evidence="4 9" id="KW-0547">Nucleotide-binding</keyword>
<evidence type="ECO:0000259" key="10">
    <source>
        <dbReference type="PROSITE" id="PS50011"/>
    </source>
</evidence>
<evidence type="ECO:0000256" key="5">
    <source>
        <dbReference type="ARBA" id="ARBA00022777"/>
    </source>
</evidence>
<comment type="catalytic activity">
    <reaction evidence="7">
        <text>L-threonyl-[protein] + ATP = O-phospho-L-threonyl-[protein] + ADP + H(+)</text>
        <dbReference type="Rhea" id="RHEA:46608"/>
        <dbReference type="Rhea" id="RHEA-COMP:11060"/>
        <dbReference type="Rhea" id="RHEA-COMP:11605"/>
        <dbReference type="ChEBI" id="CHEBI:15378"/>
        <dbReference type="ChEBI" id="CHEBI:30013"/>
        <dbReference type="ChEBI" id="CHEBI:30616"/>
        <dbReference type="ChEBI" id="CHEBI:61977"/>
        <dbReference type="ChEBI" id="CHEBI:456216"/>
        <dbReference type="EC" id="2.7.11.1"/>
    </reaction>
</comment>
<dbReference type="Proteomes" id="UP000010472">
    <property type="component" value="Chromosome"/>
</dbReference>
<dbReference type="PANTHER" id="PTHR24363">
    <property type="entry name" value="SERINE/THREONINE PROTEIN KINASE"/>
    <property type="match status" value="1"/>
</dbReference>
<evidence type="ECO:0000256" key="7">
    <source>
        <dbReference type="ARBA" id="ARBA00047899"/>
    </source>
</evidence>
<proteinExistence type="predicted"/>
<dbReference type="InterPro" id="IPR000719">
    <property type="entry name" value="Prot_kinase_dom"/>
</dbReference>
<evidence type="ECO:0000313" key="12">
    <source>
        <dbReference type="Proteomes" id="UP000010472"/>
    </source>
</evidence>
<name>K9VZ36_9CYAN</name>
<dbReference type="InterPro" id="IPR011009">
    <property type="entry name" value="Kinase-like_dom_sf"/>
</dbReference>
<dbReference type="HOGENOM" id="CLU_000288_135_5_3"/>
<dbReference type="GO" id="GO:0004674">
    <property type="term" value="F:protein serine/threonine kinase activity"/>
    <property type="evidence" value="ECO:0007669"/>
    <property type="project" value="UniProtKB-KW"/>
</dbReference>
<dbReference type="EMBL" id="CP003620">
    <property type="protein sequence ID" value="AFZ12804.1"/>
    <property type="molecule type" value="Genomic_DNA"/>
</dbReference>
<feature type="binding site" evidence="9">
    <location>
        <position position="66"/>
    </location>
    <ligand>
        <name>ATP</name>
        <dbReference type="ChEBI" id="CHEBI:30616"/>
    </ligand>
</feature>
<accession>K9VZ36</accession>
<dbReference type="KEGG" id="cep:Cri9333_1922"/>
<dbReference type="OrthoDB" id="428645at2"/>
<dbReference type="InterPro" id="IPR017441">
    <property type="entry name" value="Protein_kinase_ATP_BS"/>
</dbReference>
<keyword evidence="2 11" id="KW-0723">Serine/threonine-protein kinase</keyword>
<gene>
    <name evidence="11" type="ORF">Cri9333_1922</name>
</gene>
<organism evidence="11 12">
    <name type="scientific">Crinalium epipsammum PCC 9333</name>
    <dbReference type="NCBI Taxonomy" id="1173022"/>
    <lineage>
        <taxon>Bacteria</taxon>
        <taxon>Bacillati</taxon>
        <taxon>Cyanobacteriota</taxon>
        <taxon>Cyanophyceae</taxon>
        <taxon>Gomontiellales</taxon>
        <taxon>Gomontiellaceae</taxon>
        <taxon>Crinalium</taxon>
    </lineage>
</organism>
<sequence>MNFPETNLSKFHCDVLQQTQLGKLCGKNELFRDRYEILRMLGRGGFGVTFVAKDVYLPGQSLCVIKLLYPKVEDLATRGIARQRFEREARMLAKLGSHSQIPMLLDYFVIEGEFYLVQEYIHGPTLARLVRRYGVQSETQVREFLWEMLHVLDYIHRNQVIHRDIKPQNIIKCQDDGRLVLIDFGAVKEEIAQLSEIGDKTPATHFIGTLGFAPPEQFSLSTVYASDIYALGVTCIYLLTRKAPLNLQCDRATGEIYWQHQAQVSYYFGRIIDKMVKISLEDRYQAAREILRELVITSNQEDLAEYLTLQPRMEDDSLDDDEVAQYLPPATRTAIAIREWKARKDAKQQHQNLNHQILSDDF</sequence>
<keyword evidence="6 9" id="KW-0067">ATP-binding</keyword>
<evidence type="ECO:0000256" key="2">
    <source>
        <dbReference type="ARBA" id="ARBA00022527"/>
    </source>
</evidence>
<evidence type="ECO:0000256" key="9">
    <source>
        <dbReference type="PROSITE-ProRule" id="PRU10141"/>
    </source>
</evidence>
<protein>
    <recommendedName>
        <fullName evidence="1">non-specific serine/threonine protein kinase</fullName>
        <ecNumber evidence="1">2.7.11.1</ecNumber>
    </recommendedName>
</protein>
<dbReference type="eggNOG" id="COG0515">
    <property type="taxonomic scope" value="Bacteria"/>
</dbReference>
<dbReference type="PROSITE" id="PS00107">
    <property type="entry name" value="PROTEIN_KINASE_ATP"/>
    <property type="match status" value="1"/>
</dbReference>
<evidence type="ECO:0000256" key="8">
    <source>
        <dbReference type="ARBA" id="ARBA00048679"/>
    </source>
</evidence>
<comment type="catalytic activity">
    <reaction evidence="8">
        <text>L-seryl-[protein] + ATP = O-phospho-L-seryl-[protein] + ADP + H(+)</text>
        <dbReference type="Rhea" id="RHEA:17989"/>
        <dbReference type="Rhea" id="RHEA-COMP:9863"/>
        <dbReference type="Rhea" id="RHEA-COMP:11604"/>
        <dbReference type="ChEBI" id="CHEBI:15378"/>
        <dbReference type="ChEBI" id="CHEBI:29999"/>
        <dbReference type="ChEBI" id="CHEBI:30616"/>
        <dbReference type="ChEBI" id="CHEBI:83421"/>
        <dbReference type="ChEBI" id="CHEBI:456216"/>
        <dbReference type="EC" id="2.7.11.1"/>
    </reaction>
</comment>
<keyword evidence="5 11" id="KW-0418">Kinase</keyword>
<evidence type="ECO:0000256" key="6">
    <source>
        <dbReference type="ARBA" id="ARBA00022840"/>
    </source>
</evidence>
<dbReference type="EC" id="2.7.11.1" evidence="1"/>
<dbReference type="RefSeq" id="WP_015202921.1">
    <property type="nucleotide sequence ID" value="NC_019753.1"/>
</dbReference>
<dbReference type="AlphaFoldDB" id="K9VZ36"/>
<dbReference type="STRING" id="1173022.Cri9333_1922"/>